<sequence>MSAYGAISAPTPIAELTSRLWPIPSGSVSTHPISFADAPEEMMQYMYEVFAKELEDGLTYPQEGPFDFEAFKTYFFKTASTTVIAVLQEASMKEPPSSLMEAQAERSWRECLGGFYYIKPNYPGRSSHNCNAGFVVPPIQRGKKIGGALAESYLIYAPALGYRGSVFNLVYENNAASLRLWDKLGFQRVGKIPRAGRLRSGPNGTEEYIDAVVVFKSFV</sequence>
<dbReference type="GO" id="GO:0005634">
    <property type="term" value="C:nucleus"/>
    <property type="evidence" value="ECO:0007669"/>
    <property type="project" value="TreeGrafter"/>
</dbReference>
<dbReference type="PANTHER" id="PTHR43138">
    <property type="entry name" value="ACETYLTRANSFERASE, GNAT FAMILY"/>
    <property type="match status" value="1"/>
</dbReference>
<accession>A0A1Y1UFE3</accession>
<dbReference type="STRING" id="4999.A0A1Y1UFE3"/>
<dbReference type="EMBL" id="NBSH01000010">
    <property type="protein sequence ID" value="ORX35795.1"/>
    <property type="molecule type" value="Genomic_DNA"/>
</dbReference>
<dbReference type="InParanoid" id="A0A1Y1UFE3"/>
<name>A0A1Y1UFE3_9TREE</name>
<dbReference type="SUPFAM" id="SSF55729">
    <property type="entry name" value="Acyl-CoA N-acyltransferases (Nat)"/>
    <property type="match status" value="1"/>
</dbReference>
<dbReference type="InterPro" id="IPR000182">
    <property type="entry name" value="GNAT_dom"/>
</dbReference>
<dbReference type="PANTHER" id="PTHR43138:SF1">
    <property type="entry name" value="N-ACETYLTRANSFERASE ACA1"/>
    <property type="match status" value="1"/>
</dbReference>
<dbReference type="GeneID" id="33560704"/>
<evidence type="ECO:0000313" key="2">
    <source>
        <dbReference type="EMBL" id="ORX35795.1"/>
    </source>
</evidence>
<dbReference type="Gene3D" id="3.40.630.30">
    <property type="match status" value="1"/>
</dbReference>
<protein>
    <recommendedName>
        <fullName evidence="1">N-acetyltransferase domain-containing protein</fullName>
    </recommendedName>
</protein>
<gene>
    <name evidence="2" type="ORF">BD324DRAFT_661160</name>
</gene>
<reference evidence="2 3" key="1">
    <citation type="submission" date="2017-03" db="EMBL/GenBank/DDBJ databases">
        <title>Widespread Adenine N6-methylation of Active Genes in Fungi.</title>
        <authorList>
            <consortium name="DOE Joint Genome Institute"/>
            <person name="Mondo S.J."/>
            <person name="Dannebaum R.O."/>
            <person name="Kuo R.C."/>
            <person name="Louie K.B."/>
            <person name="Bewick A.J."/>
            <person name="Labutti K."/>
            <person name="Haridas S."/>
            <person name="Kuo A."/>
            <person name="Salamov A."/>
            <person name="Ahrendt S.R."/>
            <person name="Lau R."/>
            <person name="Bowen B.P."/>
            <person name="Lipzen A."/>
            <person name="Sullivan W."/>
            <person name="Andreopoulos W.B."/>
            <person name="Clum A."/>
            <person name="Lindquist E."/>
            <person name="Daum C."/>
            <person name="Northen T.R."/>
            <person name="Ramamoorthy G."/>
            <person name="Schmitz R.J."/>
            <person name="Gryganskyi A."/>
            <person name="Culley D."/>
            <person name="Magnuson J."/>
            <person name="James T.Y."/>
            <person name="O'Malley M.A."/>
            <person name="Stajich J.E."/>
            <person name="Spatafora J.W."/>
            <person name="Visel A."/>
            <person name="Grigoriev I.V."/>
        </authorList>
    </citation>
    <scope>NUCLEOTIDE SEQUENCE [LARGE SCALE GENOMIC DNA]</scope>
    <source>
        <strain evidence="2 3">NRRL Y-17943</strain>
    </source>
</reference>
<dbReference type="PROSITE" id="PS51186">
    <property type="entry name" value="GNAT"/>
    <property type="match status" value="1"/>
</dbReference>
<dbReference type="Proteomes" id="UP000193218">
    <property type="component" value="Unassembled WGS sequence"/>
</dbReference>
<evidence type="ECO:0000313" key="3">
    <source>
        <dbReference type="Proteomes" id="UP000193218"/>
    </source>
</evidence>
<dbReference type="RefSeq" id="XP_021869959.1">
    <property type="nucleotide sequence ID" value="XM_022018895.1"/>
</dbReference>
<organism evidence="2 3">
    <name type="scientific">Kockovaella imperatae</name>
    <dbReference type="NCBI Taxonomy" id="4999"/>
    <lineage>
        <taxon>Eukaryota</taxon>
        <taxon>Fungi</taxon>
        <taxon>Dikarya</taxon>
        <taxon>Basidiomycota</taxon>
        <taxon>Agaricomycotina</taxon>
        <taxon>Tremellomycetes</taxon>
        <taxon>Tremellales</taxon>
        <taxon>Cuniculitremaceae</taxon>
        <taxon>Kockovaella</taxon>
    </lineage>
</organism>
<feature type="domain" description="N-acetyltransferase" evidence="1">
    <location>
        <begin position="58"/>
        <end position="212"/>
    </location>
</feature>
<keyword evidence="3" id="KW-1185">Reference proteome</keyword>
<dbReference type="AlphaFoldDB" id="A0A1Y1UFE3"/>
<dbReference type="GO" id="GO:0016747">
    <property type="term" value="F:acyltransferase activity, transferring groups other than amino-acyl groups"/>
    <property type="evidence" value="ECO:0007669"/>
    <property type="project" value="InterPro"/>
</dbReference>
<dbReference type="InterPro" id="IPR016181">
    <property type="entry name" value="Acyl_CoA_acyltransferase"/>
</dbReference>
<proteinExistence type="predicted"/>
<dbReference type="OrthoDB" id="10264707at2759"/>
<comment type="caution">
    <text evidence="2">The sequence shown here is derived from an EMBL/GenBank/DDBJ whole genome shotgun (WGS) entry which is preliminary data.</text>
</comment>
<dbReference type="InterPro" id="IPR052742">
    <property type="entry name" value="Mito_N-acetyltransferase"/>
</dbReference>
<dbReference type="Pfam" id="PF00583">
    <property type="entry name" value="Acetyltransf_1"/>
    <property type="match status" value="1"/>
</dbReference>
<evidence type="ECO:0000259" key="1">
    <source>
        <dbReference type="PROSITE" id="PS51186"/>
    </source>
</evidence>